<evidence type="ECO:0000313" key="3">
    <source>
        <dbReference type="EMBL" id="RCN44086.1"/>
    </source>
</evidence>
<evidence type="ECO:0000256" key="2">
    <source>
        <dbReference type="SAM" id="SignalP"/>
    </source>
</evidence>
<organism evidence="3 4">
    <name type="scientific">Ancylostoma caninum</name>
    <name type="common">Dog hookworm</name>
    <dbReference type="NCBI Taxonomy" id="29170"/>
    <lineage>
        <taxon>Eukaryota</taxon>
        <taxon>Metazoa</taxon>
        <taxon>Ecdysozoa</taxon>
        <taxon>Nematoda</taxon>
        <taxon>Chromadorea</taxon>
        <taxon>Rhabditida</taxon>
        <taxon>Rhabditina</taxon>
        <taxon>Rhabditomorpha</taxon>
        <taxon>Strongyloidea</taxon>
        <taxon>Ancylostomatidae</taxon>
        <taxon>Ancylostomatinae</taxon>
        <taxon>Ancylostoma</taxon>
    </lineage>
</organism>
<comment type="caution">
    <text evidence="3">The sequence shown here is derived from an EMBL/GenBank/DDBJ whole genome shotgun (WGS) entry which is preliminary data.</text>
</comment>
<dbReference type="OrthoDB" id="5896436at2759"/>
<feature type="signal peptide" evidence="2">
    <location>
        <begin position="1"/>
        <end position="20"/>
    </location>
</feature>
<keyword evidence="4" id="KW-1185">Reference proteome</keyword>
<feature type="non-terminal residue" evidence="3">
    <location>
        <position position="1"/>
    </location>
</feature>
<sequence length="153" mass="17495">LVFFHFAHFCFFALSPYFQGDRPINPPKRYTAEIFENTRRRAPRTPNLRPRNSKQKGNGQRTRQRAKRTAAVRAERDSSYVNEVDIPTSPMLMRESDQSGVETPRDHNETLPSPHHRGNGVNVLIRTQNSESSDVTGRRATAGVNAWSTLYVQ</sequence>
<evidence type="ECO:0000313" key="4">
    <source>
        <dbReference type="Proteomes" id="UP000252519"/>
    </source>
</evidence>
<evidence type="ECO:0000256" key="1">
    <source>
        <dbReference type="SAM" id="MobiDB-lite"/>
    </source>
</evidence>
<reference evidence="3 4" key="1">
    <citation type="submission" date="2014-10" db="EMBL/GenBank/DDBJ databases">
        <title>Draft genome of the hookworm Ancylostoma caninum.</title>
        <authorList>
            <person name="Mitreva M."/>
        </authorList>
    </citation>
    <scope>NUCLEOTIDE SEQUENCE [LARGE SCALE GENOMIC DNA]</scope>
    <source>
        <strain evidence="3 4">Baltimore</strain>
    </source>
</reference>
<protein>
    <submittedName>
        <fullName evidence="3">Uncharacterized protein</fullName>
    </submittedName>
</protein>
<keyword evidence="2" id="KW-0732">Signal</keyword>
<name>A0A368GI91_ANCCA</name>
<dbReference type="Proteomes" id="UP000252519">
    <property type="component" value="Unassembled WGS sequence"/>
</dbReference>
<accession>A0A368GI91</accession>
<dbReference type="EMBL" id="JOJR01000139">
    <property type="protein sequence ID" value="RCN44086.1"/>
    <property type="molecule type" value="Genomic_DNA"/>
</dbReference>
<proteinExistence type="predicted"/>
<feature type="region of interest" description="Disordered" evidence="1">
    <location>
        <begin position="35"/>
        <end position="120"/>
    </location>
</feature>
<dbReference type="AlphaFoldDB" id="A0A368GI91"/>
<feature type="chain" id="PRO_5016894042" evidence="2">
    <location>
        <begin position="21"/>
        <end position="153"/>
    </location>
</feature>
<gene>
    <name evidence="3" type="ORF">ANCCAN_09949</name>
</gene>